<organism evidence="1">
    <name type="scientific">Arundo donax</name>
    <name type="common">Giant reed</name>
    <name type="synonym">Donax arundinaceus</name>
    <dbReference type="NCBI Taxonomy" id="35708"/>
    <lineage>
        <taxon>Eukaryota</taxon>
        <taxon>Viridiplantae</taxon>
        <taxon>Streptophyta</taxon>
        <taxon>Embryophyta</taxon>
        <taxon>Tracheophyta</taxon>
        <taxon>Spermatophyta</taxon>
        <taxon>Magnoliopsida</taxon>
        <taxon>Liliopsida</taxon>
        <taxon>Poales</taxon>
        <taxon>Poaceae</taxon>
        <taxon>PACMAD clade</taxon>
        <taxon>Arundinoideae</taxon>
        <taxon>Arundineae</taxon>
        <taxon>Arundo</taxon>
    </lineage>
</organism>
<evidence type="ECO:0000313" key="1">
    <source>
        <dbReference type="EMBL" id="JAD18217.1"/>
    </source>
</evidence>
<dbReference type="EMBL" id="GBRH01279678">
    <property type="protein sequence ID" value="JAD18217.1"/>
    <property type="molecule type" value="Transcribed_RNA"/>
</dbReference>
<name>A0A0A8Y384_ARUDO</name>
<dbReference type="AlphaFoldDB" id="A0A0A8Y384"/>
<accession>A0A0A8Y384</accession>
<reference evidence="1" key="2">
    <citation type="journal article" date="2015" name="Data Brief">
        <title>Shoot transcriptome of the giant reed, Arundo donax.</title>
        <authorList>
            <person name="Barrero R.A."/>
            <person name="Guerrero F.D."/>
            <person name="Moolhuijzen P."/>
            <person name="Goolsby J.A."/>
            <person name="Tidwell J."/>
            <person name="Bellgard S.E."/>
            <person name="Bellgard M.I."/>
        </authorList>
    </citation>
    <scope>NUCLEOTIDE SEQUENCE</scope>
    <source>
        <tissue evidence="1">Shoot tissue taken approximately 20 cm above the soil surface</tissue>
    </source>
</reference>
<protein>
    <submittedName>
        <fullName evidence="1">Uncharacterized protein</fullName>
    </submittedName>
</protein>
<proteinExistence type="predicted"/>
<sequence length="43" mass="5103">MQNLRRAERLHIDKAPPIKFDCVLFCSELSVFLFKICARCVYQ</sequence>
<reference evidence="1" key="1">
    <citation type="submission" date="2014-09" db="EMBL/GenBank/DDBJ databases">
        <authorList>
            <person name="Magalhaes I.L.F."/>
            <person name="Oliveira U."/>
            <person name="Santos F.R."/>
            <person name="Vidigal T.H.D.A."/>
            <person name="Brescovit A.D."/>
            <person name="Santos A.J."/>
        </authorList>
    </citation>
    <scope>NUCLEOTIDE SEQUENCE</scope>
    <source>
        <tissue evidence="1">Shoot tissue taken approximately 20 cm above the soil surface</tissue>
    </source>
</reference>